<evidence type="ECO:0000313" key="3">
    <source>
        <dbReference type="EMBL" id="SEQ74270.1"/>
    </source>
</evidence>
<feature type="signal peptide" evidence="2">
    <location>
        <begin position="1"/>
        <end position="18"/>
    </location>
</feature>
<evidence type="ECO:0000256" key="2">
    <source>
        <dbReference type="SAM" id="SignalP"/>
    </source>
</evidence>
<feature type="region of interest" description="Disordered" evidence="1">
    <location>
        <begin position="92"/>
        <end position="111"/>
    </location>
</feature>
<keyword evidence="2" id="KW-0732">Signal</keyword>
<proteinExistence type="predicted"/>
<evidence type="ECO:0008006" key="5">
    <source>
        <dbReference type="Google" id="ProtNLM"/>
    </source>
</evidence>
<accession>A0A1H9II34</accession>
<dbReference type="AlphaFoldDB" id="A0A1H9II34"/>
<organism evidence="3 4">
    <name type="scientific">Azotobacter beijerinckii</name>
    <dbReference type="NCBI Taxonomy" id="170623"/>
    <lineage>
        <taxon>Bacteria</taxon>
        <taxon>Pseudomonadati</taxon>
        <taxon>Pseudomonadota</taxon>
        <taxon>Gammaproteobacteria</taxon>
        <taxon>Pseudomonadales</taxon>
        <taxon>Pseudomonadaceae</taxon>
        <taxon>Azotobacter</taxon>
    </lineage>
</organism>
<dbReference type="Gene3D" id="2.30.140.50">
    <property type="entry name" value="Protein of unknown function DUF2790"/>
    <property type="match status" value="1"/>
</dbReference>
<name>A0A1H9II34_9GAMM</name>
<protein>
    <recommendedName>
        <fullName evidence="5">DUF2790 domain-containing protein</fullName>
    </recommendedName>
</protein>
<evidence type="ECO:0000256" key="1">
    <source>
        <dbReference type="SAM" id="MobiDB-lite"/>
    </source>
</evidence>
<dbReference type="Proteomes" id="UP000199267">
    <property type="component" value="Unassembled WGS sequence"/>
</dbReference>
<gene>
    <name evidence="3" type="ORF">SAMN04244573_02169</name>
</gene>
<dbReference type="Pfam" id="PF10976">
    <property type="entry name" value="DUF2790"/>
    <property type="match status" value="1"/>
</dbReference>
<sequence length="135" mass="15054">MKTSTLLLLAGVSCMAMAEARPMTADTTGAPRLEHYDYSMDPDIARVIKITEIPNVCEVVPMQMVYEDSHGQAPRPRIQRHGPRLRELLSAARLPPAPGPERSFPRPARPAGCRCASSSIRCRRSYLWRPTSPVR</sequence>
<reference evidence="3 4" key="1">
    <citation type="submission" date="2016-10" db="EMBL/GenBank/DDBJ databases">
        <authorList>
            <person name="de Groot N.N."/>
        </authorList>
    </citation>
    <scope>NUCLEOTIDE SEQUENCE [LARGE SCALE GENOMIC DNA]</scope>
    <source>
        <strain evidence="3 4">DSM 378</strain>
    </source>
</reference>
<feature type="chain" id="PRO_5011474741" description="DUF2790 domain-containing protein" evidence="2">
    <location>
        <begin position="19"/>
        <end position="135"/>
    </location>
</feature>
<evidence type="ECO:0000313" key="4">
    <source>
        <dbReference type="Proteomes" id="UP000199267"/>
    </source>
</evidence>
<dbReference type="EMBL" id="FOFJ01000017">
    <property type="protein sequence ID" value="SEQ74270.1"/>
    <property type="molecule type" value="Genomic_DNA"/>
</dbReference>
<dbReference type="InterPro" id="IPR021245">
    <property type="entry name" value="DUF2790"/>
</dbReference>